<protein>
    <recommendedName>
        <fullName evidence="2">MRN complex-interacting protein N-terminal domain-containing protein</fullName>
    </recommendedName>
</protein>
<feature type="domain" description="MRN complex-interacting protein N-terminal" evidence="2">
    <location>
        <begin position="9"/>
        <end position="93"/>
    </location>
</feature>
<dbReference type="GO" id="GO:0005634">
    <property type="term" value="C:nucleus"/>
    <property type="evidence" value="ECO:0007669"/>
    <property type="project" value="TreeGrafter"/>
</dbReference>
<reference evidence="3" key="1">
    <citation type="submission" date="2022-04" db="EMBL/GenBank/DDBJ databases">
        <title>A functionally conserved STORR gene fusion in Papaver species that diverged 16.8 million years ago.</title>
        <authorList>
            <person name="Catania T."/>
        </authorList>
    </citation>
    <scope>NUCLEOTIDE SEQUENCE</scope>
    <source>
        <strain evidence="3">S-188037</strain>
    </source>
</reference>
<feature type="region of interest" description="Disordered" evidence="1">
    <location>
        <begin position="148"/>
        <end position="169"/>
    </location>
</feature>
<gene>
    <name evidence="3" type="ORF">MKW98_023140</name>
</gene>
<dbReference type="PANTHER" id="PTHR15863:SF2">
    <property type="entry name" value="MRN COMPLEX-INTERACTING PROTEIN"/>
    <property type="match status" value="1"/>
</dbReference>
<evidence type="ECO:0000259" key="2">
    <source>
        <dbReference type="Pfam" id="PF15749"/>
    </source>
</evidence>
<dbReference type="EMBL" id="JAJJMB010003726">
    <property type="protein sequence ID" value="KAI3945866.1"/>
    <property type="molecule type" value="Genomic_DNA"/>
</dbReference>
<sequence>MSTISFVALQCYECLTMQVKQKKKSSNKWNCVVCNEKQSVRKVFYEAFLAKDVRLFVQDFNMSRQFNDQNHKQTLIEAAIGNYENESSQGNGNGCLGKRRNDWSEYLEPEIETSEDGQDKGCESEPEFVTELPKEIFKRPKLKNHSLGLRRSGAVKSSNPVSSSEKRGIPIRTKGTSKLCSNEVTYKDIFEKNVSKPKMTFQTETTNLRSNKVTCNEVFQKNKPEITFQAETAKGASKWAEYLTDEEEDNDYLFKGRDEKSTENPFQNWRENLLEMQFNDQKVEEDLHPDFY</sequence>
<dbReference type="PANTHER" id="PTHR15863">
    <property type="entry name" value="MRN COMPLEX-INTERACTING PROTEIN"/>
    <property type="match status" value="1"/>
</dbReference>
<dbReference type="GO" id="GO:0003682">
    <property type="term" value="F:chromatin binding"/>
    <property type="evidence" value="ECO:0007669"/>
    <property type="project" value="TreeGrafter"/>
</dbReference>
<comment type="caution">
    <text evidence="3">The sequence shown here is derived from an EMBL/GenBank/DDBJ whole genome shotgun (WGS) entry which is preliminary data.</text>
</comment>
<evidence type="ECO:0000313" key="4">
    <source>
        <dbReference type="Proteomes" id="UP001202328"/>
    </source>
</evidence>
<dbReference type="InterPro" id="IPR032739">
    <property type="entry name" value="MRNIP"/>
</dbReference>
<keyword evidence="4" id="KW-1185">Reference proteome</keyword>
<dbReference type="Proteomes" id="UP001202328">
    <property type="component" value="Unassembled WGS sequence"/>
</dbReference>
<dbReference type="AlphaFoldDB" id="A0AAD4XTC6"/>
<dbReference type="InterPro" id="IPR049472">
    <property type="entry name" value="MRNIP_N"/>
</dbReference>
<evidence type="ECO:0000256" key="1">
    <source>
        <dbReference type="SAM" id="MobiDB-lite"/>
    </source>
</evidence>
<dbReference type="Pfam" id="PF15749">
    <property type="entry name" value="MRNIP"/>
    <property type="match status" value="1"/>
</dbReference>
<organism evidence="3 4">
    <name type="scientific">Papaver atlanticum</name>
    <dbReference type="NCBI Taxonomy" id="357466"/>
    <lineage>
        <taxon>Eukaryota</taxon>
        <taxon>Viridiplantae</taxon>
        <taxon>Streptophyta</taxon>
        <taxon>Embryophyta</taxon>
        <taxon>Tracheophyta</taxon>
        <taxon>Spermatophyta</taxon>
        <taxon>Magnoliopsida</taxon>
        <taxon>Ranunculales</taxon>
        <taxon>Papaveraceae</taxon>
        <taxon>Papaveroideae</taxon>
        <taxon>Papaver</taxon>
    </lineage>
</organism>
<accession>A0AAD4XTC6</accession>
<name>A0AAD4XTC6_9MAGN</name>
<proteinExistence type="predicted"/>
<dbReference type="GO" id="GO:0007095">
    <property type="term" value="P:mitotic G2 DNA damage checkpoint signaling"/>
    <property type="evidence" value="ECO:0007669"/>
    <property type="project" value="TreeGrafter"/>
</dbReference>
<evidence type="ECO:0000313" key="3">
    <source>
        <dbReference type="EMBL" id="KAI3945866.1"/>
    </source>
</evidence>